<accession>A0A6G0M649</accession>
<comment type="caution">
    <text evidence="1">The sequence shown here is derived from an EMBL/GenBank/DDBJ whole genome shotgun (WGS) entry which is preliminary data.</text>
</comment>
<dbReference type="EMBL" id="QXGC01010399">
    <property type="protein sequence ID" value="KAE9156768.1"/>
    <property type="molecule type" value="Genomic_DNA"/>
</dbReference>
<sequence>TTVKNRPPRRQVRVLNIHRHSLPIHHHRVGERRVAAKSLRCYSGASTGLVDTADPESCVAVDSGCCLSSSSTESTGTFEGRGRVAAKSSRCYSGASIALMGTTEAESRVAAISKCCLSSSSSELVGTS</sequence>
<reference evidence="1 2" key="1">
    <citation type="submission" date="2018-09" db="EMBL/GenBank/DDBJ databases">
        <title>Genomic investigation of the strawberry pathogen Phytophthora fragariae indicates pathogenicity is determined by transcriptional variation in three key races.</title>
        <authorList>
            <person name="Adams T.M."/>
            <person name="Armitage A.D."/>
            <person name="Sobczyk M.K."/>
            <person name="Bates H.J."/>
            <person name="Dunwell J.M."/>
            <person name="Nellist C.F."/>
            <person name="Harrison R.J."/>
        </authorList>
    </citation>
    <scope>NUCLEOTIDE SEQUENCE [LARGE SCALE GENOMIC DNA]</scope>
    <source>
        <strain evidence="1 2">BC-23</strain>
    </source>
</reference>
<protein>
    <submittedName>
        <fullName evidence="1">Uncharacterized protein</fullName>
    </submittedName>
</protein>
<dbReference type="AlphaFoldDB" id="A0A6G0M649"/>
<evidence type="ECO:0000313" key="1">
    <source>
        <dbReference type="EMBL" id="KAE9156768.1"/>
    </source>
</evidence>
<dbReference type="Proteomes" id="UP000476176">
    <property type="component" value="Unassembled WGS sequence"/>
</dbReference>
<gene>
    <name evidence="1" type="ORF">PF004_g32473</name>
</gene>
<proteinExistence type="predicted"/>
<feature type="non-terminal residue" evidence="1">
    <location>
        <position position="1"/>
    </location>
</feature>
<organism evidence="1 2">
    <name type="scientific">Phytophthora fragariae</name>
    <dbReference type="NCBI Taxonomy" id="53985"/>
    <lineage>
        <taxon>Eukaryota</taxon>
        <taxon>Sar</taxon>
        <taxon>Stramenopiles</taxon>
        <taxon>Oomycota</taxon>
        <taxon>Peronosporomycetes</taxon>
        <taxon>Peronosporales</taxon>
        <taxon>Peronosporaceae</taxon>
        <taxon>Phytophthora</taxon>
    </lineage>
</organism>
<name>A0A6G0M649_9STRA</name>
<evidence type="ECO:0000313" key="2">
    <source>
        <dbReference type="Proteomes" id="UP000476176"/>
    </source>
</evidence>